<dbReference type="SMART" id="SM00342">
    <property type="entry name" value="HTH_ARAC"/>
    <property type="match status" value="1"/>
</dbReference>
<sequence>MVTEERLAPLMAYWDKNLVCRFANQAYLDWFGYSPGQIINKLNIQELLGWAYQLNQHLNGSTQICDIQTFERMLRNAHGARRKVLVAYYPDCGNGIIEGFFIYVVDVTDASSLRVEKAIYEVQVMVDHQKMTENDGDSKIDKKMFEVAETLKQNILGKFPGLNKLADQHFISVSKLKRDFKQFYNMSPYAFFHDLKMIYAENYMKSYKCSKKEMAAMLEFSNPAAFYSAFKKFRQQRKNADQLTVNIRE</sequence>
<evidence type="ECO:0000313" key="3">
    <source>
        <dbReference type="Proteomes" id="UP001500841"/>
    </source>
</evidence>
<proteinExistence type="predicted"/>
<dbReference type="InterPro" id="IPR018060">
    <property type="entry name" value="HTH_AraC"/>
</dbReference>
<feature type="domain" description="HTH araC/xylS-type" evidence="1">
    <location>
        <begin position="145"/>
        <end position="232"/>
    </location>
</feature>
<keyword evidence="3" id="KW-1185">Reference proteome</keyword>
<dbReference type="InterPro" id="IPR013656">
    <property type="entry name" value="PAS_4"/>
</dbReference>
<organism evidence="2 3">
    <name type="scientific">Mucilaginibacter panaciglaebae</name>
    <dbReference type="NCBI Taxonomy" id="502331"/>
    <lineage>
        <taxon>Bacteria</taxon>
        <taxon>Pseudomonadati</taxon>
        <taxon>Bacteroidota</taxon>
        <taxon>Sphingobacteriia</taxon>
        <taxon>Sphingobacteriales</taxon>
        <taxon>Sphingobacteriaceae</taxon>
        <taxon>Mucilaginibacter</taxon>
    </lineage>
</organism>
<dbReference type="Pfam" id="PF12833">
    <property type="entry name" value="HTH_18"/>
    <property type="match status" value="1"/>
</dbReference>
<dbReference type="InterPro" id="IPR000014">
    <property type="entry name" value="PAS"/>
</dbReference>
<dbReference type="Gene3D" id="3.30.450.20">
    <property type="entry name" value="PAS domain"/>
    <property type="match status" value="1"/>
</dbReference>
<comment type="caution">
    <text evidence="2">The sequence shown here is derived from an EMBL/GenBank/DDBJ whole genome shotgun (WGS) entry which is preliminary data.</text>
</comment>
<evidence type="ECO:0000313" key="2">
    <source>
        <dbReference type="EMBL" id="GAA4087162.1"/>
    </source>
</evidence>
<evidence type="ECO:0000259" key="1">
    <source>
        <dbReference type="PROSITE" id="PS01124"/>
    </source>
</evidence>
<accession>A0ABP7WFB0</accession>
<dbReference type="CDD" id="cd00130">
    <property type="entry name" value="PAS"/>
    <property type="match status" value="1"/>
</dbReference>
<dbReference type="EMBL" id="BAABCV010000002">
    <property type="protein sequence ID" value="GAA4087162.1"/>
    <property type="molecule type" value="Genomic_DNA"/>
</dbReference>
<dbReference type="Pfam" id="PF08448">
    <property type="entry name" value="PAS_4"/>
    <property type="match status" value="1"/>
</dbReference>
<gene>
    <name evidence="2" type="ORF">GCM10022392_05170</name>
</gene>
<dbReference type="RefSeq" id="WP_345100875.1">
    <property type="nucleotide sequence ID" value="NZ_BAABCV010000002.1"/>
</dbReference>
<name>A0ABP7WFB0_9SPHI</name>
<dbReference type="Gene3D" id="1.10.10.60">
    <property type="entry name" value="Homeodomain-like"/>
    <property type="match status" value="1"/>
</dbReference>
<dbReference type="SUPFAM" id="SSF55785">
    <property type="entry name" value="PYP-like sensor domain (PAS domain)"/>
    <property type="match status" value="1"/>
</dbReference>
<protein>
    <recommendedName>
        <fullName evidence="1">HTH araC/xylS-type domain-containing protein</fullName>
    </recommendedName>
</protein>
<reference evidence="3" key="1">
    <citation type="journal article" date="2019" name="Int. J. Syst. Evol. Microbiol.">
        <title>The Global Catalogue of Microorganisms (GCM) 10K type strain sequencing project: providing services to taxonomists for standard genome sequencing and annotation.</title>
        <authorList>
            <consortium name="The Broad Institute Genomics Platform"/>
            <consortium name="The Broad Institute Genome Sequencing Center for Infectious Disease"/>
            <person name="Wu L."/>
            <person name="Ma J."/>
        </authorList>
    </citation>
    <scope>NUCLEOTIDE SEQUENCE [LARGE SCALE GENOMIC DNA]</scope>
    <source>
        <strain evidence="3">JCM 17085</strain>
    </source>
</reference>
<dbReference type="Proteomes" id="UP001500841">
    <property type="component" value="Unassembled WGS sequence"/>
</dbReference>
<dbReference type="PROSITE" id="PS01124">
    <property type="entry name" value="HTH_ARAC_FAMILY_2"/>
    <property type="match status" value="1"/>
</dbReference>
<dbReference type="InterPro" id="IPR035965">
    <property type="entry name" value="PAS-like_dom_sf"/>
</dbReference>